<evidence type="ECO:0000256" key="1">
    <source>
        <dbReference type="ARBA" id="ARBA00023015"/>
    </source>
</evidence>
<dbReference type="GO" id="GO:0003700">
    <property type="term" value="F:DNA-binding transcription factor activity"/>
    <property type="evidence" value="ECO:0007669"/>
    <property type="project" value="InterPro"/>
</dbReference>
<evidence type="ECO:0000259" key="4">
    <source>
        <dbReference type="PROSITE" id="PS01124"/>
    </source>
</evidence>
<dbReference type="PANTHER" id="PTHR47894:SF4">
    <property type="entry name" value="HTH-TYPE TRANSCRIPTIONAL REGULATOR GADX"/>
    <property type="match status" value="1"/>
</dbReference>
<keyword evidence="2" id="KW-0238">DNA-binding</keyword>
<dbReference type="Pfam" id="PF12833">
    <property type="entry name" value="HTH_18"/>
    <property type="match status" value="1"/>
</dbReference>
<gene>
    <name evidence="5" type="ORF">HHL11_12315</name>
</gene>
<keyword evidence="3" id="KW-0804">Transcription</keyword>
<dbReference type="InterPro" id="IPR032687">
    <property type="entry name" value="AraC-type_N"/>
</dbReference>
<dbReference type="InterPro" id="IPR009057">
    <property type="entry name" value="Homeodomain-like_sf"/>
</dbReference>
<dbReference type="EMBL" id="JABBFX010000001">
    <property type="protein sequence ID" value="NML44541.1"/>
    <property type="molecule type" value="Genomic_DNA"/>
</dbReference>
<organism evidence="5 6">
    <name type="scientific">Ramlibacter agri</name>
    <dbReference type="NCBI Taxonomy" id="2728837"/>
    <lineage>
        <taxon>Bacteria</taxon>
        <taxon>Pseudomonadati</taxon>
        <taxon>Pseudomonadota</taxon>
        <taxon>Betaproteobacteria</taxon>
        <taxon>Burkholderiales</taxon>
        <taxon>Comamonadaceae</taxon>
        <taxon>Ramlibacter</taxon>
    </lineage>
</organism>
<keyword evidence="6" id="KW-1185">Reference proteome</keyword>
<proteinExistence type="predicted"/>
<dbReference type="Pfam" id="PF12625">
    <property type="entry name" value="Arabinose_bd"/>
    <property type="match status" value="1"/>
</dbReference>
<evidence type="ECO:0000256" key="2">
    <source>
        <dbReference type="ARBA" id="ARBA00023125"/>
    </source>
</evidence>
<evidence type="ECO:0000313" key="6">
    <source>
        <dbReference type="Proteomes" id="UP000541185"/>
    </source>
</evidence>
<protein>
    <submittedName>
        <fullName evidence="5">AraC family transcriptional regulator</fullName>
    </submittedName>
</protein>
<reference evidence="5 6" key="1">
    <citation type="submission" date="2020-04" db="EMBL/GenBank/DDBJ databases">
        <title>Ramlibacter sp. G-1-2-2 isolated from soil.</title>
        <authorList>
            <person name="Dahal R.H."/>
        </authorList>
    </citation>
    <scope>NUCLEOTIDE SEQUENCE [LARGE SCALE GENOMIC DNA]</scope>
    <source>
        <strain evidence="5 6">G-1-2-2</strain>
    </source>
</reference>
<comment type="caution">
    <text evidence="5">The sequence shown here is derived from an EMBL/GenBank/DDBJ whole genome shotgun (WGS) entry which is preliminary data.</text>
</comment>
<dbReference type="Proteomes" id="UP000541185">
    <property type="component" value="Unassembled WGS sequence"/>
</dbReference>
<dbReference type="Gene3D" id="1.10.10.60">
    <property type="entry name" value="Homeodomain-like"/>
    <property type="match status" value="1"/>
</dbReference>
<accession>A0A848H4T3</accession>
<dbReference type="PROSITE" id="PS01124">
    <property type="entry name" value="HTH_ARAC_FAMILY_2"/>
    <property type="match status" value="1"/>
</dbReference>
<evidence type="ECO:0000313" key="5">
    <source>
        <dbReference type="EMBL" id="NML44541.1"/>
    </source>
</evidence>
<sequence>MPAWRGPGWPARNRRCGGCDDAAVKHGSDFVRSGSLNGYVDLVRSLGRDPNAFLRSVGLKAKLLEDSEMLVPRDAVRELLEITARATQVEDFALRLAAPRRLSTLGPVSLVMREDPTPRAALDTLCRYLRLVNASLTILVEDAGSVVIIREDLQPTPGLSMRQSEELAVGTMFRILAELIGPQWRPQEVCFAHRPPQDVSAHRAFFRRTPKFNQEFNGLVCSASDLSMPRESGDQVAAGYARKFLEADLGVDRSPSAQQGCRQVMLALLPNGTCTAAEVARLLRVDRRTLHRRLDAEGLTFMRLLDQVRSDLAKRHLRESDLPISEVAALLGFARPTGFSHWFRGVFGCSASEWRSQAGRDQAIAGLRRKP</sequence>
<dbReference type="GO" id="GO:0000976">
    <property type="term" value="F:transcription cis-regulatory region binding"/>
    <property type="evidence" value="ECO:0007669"/>
    <property type="project" value="TreeGrafter"/>
</dbReference>
<dbReference type="GO" id="GO:0005829">
    <property type="term" value="C:cytosol"/>
    <property type="evidence" value="ECO:0007669"/>
    <property type="project" value="TreeGrafter"/>
</dbReference>
<dbReference type="PANTHER" id="PTHR47894">
    <property type="entry name" value="HTH-TYPE TRANSCRIPTIONAL REGULATOR GADX"/>
    <property type="match status" value="1"/>
</dbReference>
<evidence type="ECO:0000256" key="3">
    <source>
        <dbReference type="ARBA" id="ARBA00023163"/>
    </source>
</evidence>
<keyword evidence="1" id="KW-0805">Transcription regulation</keyword>
<dbReference type="SUPFAM" id="SSF46689">
    <property type="entry name" value="Homeodomain-like"/>
    <property type="match status" value="1"/>
</dbReference>
<dbReference type="AlphaFoldDB" id="A0A848H4T3"/>
<feature type="domain" description="HTH araC/xylS-type" evidence="4">
    <location>
        <begin position="259"/>
        <end position="357"/>
    </location>
</feature>
<name>A0A848H4T3_9BURK</name>
<dbReference type="InterPro" id="IPR018060">
    <property type="entry name" value="HTH_AraC"/>
</dbReference>
<dbReference type="SMART" id="SM00342">
    <property type="entry name" value="HTH_ARAC"/>
    <property type="match status" value="1"/>
</dbReference>